<protein>
    <submittedName>
        <fullName evidence="1">(salmon louse) hypothetical protein</fullName>
    </submittedName>
</protein>
<gene>
    <name evidence="1" type="ORF">LSAA_12498</name>
</gene>
<name>A0A7R8HAT2_LEPSM</name>
<evidence type="ECO:0000313" key="1">
    <source>
        <dbReference type="EMBL" id="CAF2971420.1"/>
    </source>
</evidence>
<accession>A0A7R8HAT2</accession>
<keyword evidence="2" id="KW-1185">Reference proteome</keyword>
<reference evidence="1" key="1">
    <citation type="submission" date="2021-02" db="EMBL/GenBank/DDBJ databases">
        <authorList>
            <person name="Bekaert M."/>
        </authorList>
    </citation>
    <scope>NUCLEOTIDE SEQUENCE</scope>
    <source>
        <strain evidence="1">IoA-00</strain>
    </source>
</reference>
<proteinExistence type="predicted"/>
<organism evidence="1 2">
    <name type="scientific">Lepeophtheirus salmonis</name>
    <name type="common">Salmon louse</name>
    <name type="synonym">Caligus salmonis</name>
    <dbReference type="NCBI Taxonomy" id="72036"/>
    <lineage>
        <taxon>Eukaryota</taxon>
        <taxon>Metazoa</taxon>
        <taxon>Ecdysozoa</taxon>
        <taxon>Arthropoda</taxon>
        <taxon>Crustacea</taxon>
        <taxon>Multicrustacea</taxon>
        <taxon>Hexanauplia</taxon>
        <taxon>Copepoda</taxon>
        <taxon>Siphonostomatoida</taxon>
        <taxon>Caligidae</taxon>
        <taxon>Lepeophtheirus</taxon>
    </lineage>
</organism>
<dbReference type="AlphaFoldDB" id="A0A7R8HAT2"/>
<sequence>MTQFVPSQGKRRNQSGISYPAWEGSFEELKRSLLKKTMIPSPGAAQGCHGYTKEQLIFAFHHQEESSATPGSDVCSTREGYSYIGDHDTIDPRLTKSNGACTNPCEL</sequence>
<dbReference type="Proteomes" id="UP000675881">
    <property type="component" value="Chromosome 6"/>
</dbReference>
<evidence type="ECO:0000313" key="2">
    <source>
        <dbReference type="Proteomes" id="UP000675881"/>
    </source>
</evidence>
<dbReference type="EMBL" id="HG994585">
    <property type="protein sequence ID" value="CAF2971420.1"/>
    <property type="molecule type" value="Genomic_DNA"/>
</dbReference>